<evidence type="ECO:0000256" key="1">
    <source>
        <dbReference type="SAM" id="MobiDB-lite"/>
    </source>
</evidence>
<dbReference type="OrthoDB" id="509901at2759"/>
<protein>
    <submittedName>
        <fullName evidence="2">Uncharacterized protein</fullName>
    </submittedName>
</protein>
<dbReference type="EMBL" id="PGGS01000220">
    <property type="protein sequence ID" value="PNH06682.1"/>
    <property type="molecule type" value="Genomic_DNA"/>
</dbReference>
<reference evidence="2 3" key="1">
    <citation type="journal article" date="2017" name="Mol. Biol. Evol.">
        <title>The 4-celled Tetrabaena socialis nuclear genome reveals the essential components for genetic control of cell number at the origin of multicellularity in the volvocine lineage.</title>
        <authorList>
            <person name="Featherston J."/>
            <person name="Arakaki Y."/>
            <person name="Hanschen E.R."/>
            <person name="Ferris P.J."/>
            <person name="Michod R.E."/>
            <person name="Olson B.J.S.C."/>
            <person name="Nozaki H."/>
            <person name="Durand P.M."/>
        </authorList>
    </citation>
    <scope>NUCLEOTIDE SEQUENCE [LARGE SCALE GENOMIC DNA]</scope>
    <source>
        <strain evidence="2 3">NIES-571</strain>
    </source>
</reference>
<feature type="compositionally biased region" description="Pro residues" evidence="1">
    <location>
        <begin position="59"/>
        <end position="71"/>
    </location>
</feature>
<dbReference type="Proteomes" id="UP000236333">
    <property type="component" value="Unassembled WGS sequence"/>
</dbReference>
<keyword evidence="3" id="KW-1185">Reference proteome</keyword>
<name>A0A2J8A2E2_9CHLO</name>
<evidence type="ECO:0000313" key="3">
    <source>
        <dbReference type="Proteomes" id="UP000236333"/>
    </source>
</evidence>
<sequence>MRHLRELRDYHEQLPRLPWVLQHAQPQHQPQHQLQSRQQPMAAAGSPAALAADGGGAAAPPPQQQPGPEPTPFLRGQLAEHVEEAGLAGYRASRGRPQPPRRYFAERAKAWRVRVLTERGLYSADAMRQHADAIRPKVYRRRVGIRD</sequence>
<accession>A0A2J8A2E2</accession>
<proteinExistence type="predicted"/>
<comment type="caution">
    <text evidence="2">The sequence shown here is derived from an EMBL/GenBank/DDBJ whole genome shotgun (WGS) entry which is preliminary data.</text>
</comment>
<feature type="region of interest" description="Disordered" evidence="1">
    <location>
        <begin position="22"/>
        <end position="74"/>
    </location>
</feature>
<evidence type="ECO:0000313" key="2">
    <source>
        <dbReference type="EMBL" id="PNH06682.1"/>
    </source>
</evidence>
<gene>
    <name evidence="2" type="ORF">TSOC_006919</name>
</gene>
<feature type="compositionally biased region" description="Low complexity" evidence="1">
    <location>
        <begin position="22"/>
        <end position="52"/>
    </location>
</feature>
<organism evidence="2 3">
    <name type="scientific">Tetrabaena socialis</name>
    <dbReference type="NCBI Taxonomy" id="47790"/>
    <lineage>
        <taxon>Eukaryota</taxon>
        <taxon>Viridiplantae</taxon>
        <taxon>Chlorophyta</taxon>
        <taxon>core chlorophytes</taxon>
        <taxon>Chlorophyceae</taxon>
        <taxon>CS clade</taxon>
        <taxon>Chlamydomonadales</taxon>
        <taxon>Tetrabaenaceae</taxon>
        <taxon>Tetrabaena</taxon>
    </lineage>
</organism>
<dbReference type="AlphaFoldDB" id="A0A2J8A2E2"/>